<reference evidence="2 3" key="1">
    <citation type="journal article" date="2015" name="Microbiome">
        <title>Genomic resolution of linkages in carbon, nitrogen, and sulfur cycling among widespread estuary sediment bacteria.</title>
        <authorList>
            <person name="Baker B.J."/>
            <person name="Lazar C.S."/>
            <person name="Teske A.P."/>
            <person name="Dick G.J."/>
        </authorList>
    </citation>
    <scope>NUCLEOTIDE SEQUENCE [LARGE SCALE GENOMIC DNA]</scope>
    <source>
        <strain evidence="2">SM23_60</strain>
    </source>
</reference>
<organism evidence="2 3">
    <name type="scientific">candidate division WOR_3 bacterium SM23_60</name>
    <dbReference type="NCBI Taxonomy" id="1703780"/>
    <lineage>
        <taxon>Bacteria</taxon>
        <taxon>Bacteria division WOR-3</taxon>
    </lineage>
</organism>
<dbReference type="GO" id="GO:0016746">
    <property type="term" value="F:acyltransferase activity"/>
    <property type="evidence" value="ECO:0007669"/>
    <property type="project" value="InterPro"/>
</dbReference>
<dbReference type="Pfam" id="PF01553">
    <property type="entry name" value="Acyltransferase"/>
    <property type="match status" value="1"/>
</dbReference>
<sequence length="215" mass="24212">MNYYYIACKYVTPLFKIFYNYRIVGGENLLQAAGDGRVVVCTTHSSDLGGMIVGMAVRMVLETDPFVVVNRKFRRNRLTNFFLKKMNIIWIMGNDMLGNYSALKQIRNILTKQGSEVIIIAPQGTYNKPIPDDIRFRQGFAIPCIQAARAGAIVSVVPAVDVGATYKGIPAIGRRIRAVFAEPMMVRKNEKRTALTRKLETAIKQLMLKGDRLLF</sequence>
<accession>A0A0S8GIL9</accession>
<proteinExistence type="predicted"/>
<evidence type="ECO:0000313" key="2">
    <source>
        <dbReference type="EMBL" id="KPK72830.1"/>
    </source>
</evidence>
<dbReference type="SUPFAM" id="SSF69593">
    <property type="entry name" value="Glycerol-3-phosphate (1)-acyltransferase"/>
    <property type="match status" value="1"/>
</dbReference>
<dbReference type="Proteomes" id="UP000051096">
    <property type="component" value="Unassembled WGS sequence"/>
</dbReference>
<name>A0A0S8GIL9_UNCW3</name>
<dbReference type="InterPro" id="IPR002123">
    <property type="entry name" value="Plipid/glycerol_acylTrfase"/>
</dbReference>
<dbReference type="EMBL" id="LJUO01000021">
    <property type="protein sequence ID" value="KPK72830.1"/>
    <property type="molecule type" value="Genomic_DNA"/>
</dbReference>
<evidence type="ECO:0000313" key="3">
    <source>
        <dbReference type="Proteomes" id="UP000051096"/>
    </source>
</evidence>
<feature type="domain" description="Phospholipid/glycerol acyltransferase" evidence="1">
    <location>
        <begin position="25"/>
        <end position="158"/>
    </location>
</feature>
<comment type="caution">
    <text evidence="2">The sequence shown here is derived from an EMBL/GenBank/DDBJ whole genome shotgun (WGS) entry which is preliminary data.</text>
</comment>
<gene>
    <name evidence="2" type="ORF">AMJ87_03450</name>
</gene>
<dbReference type="AlphaFoldDB" id="A0A0S8GIL9"/>
<evidence type="ECO:0000259" key="1">
    <source>
        <dbReference type="Pfam" id="PF01553"/>
    </source>
</evidence>
<protein>
    <recommendedName>
        <fullName evidence="1">Phospholipid/glycerol acyltransferase domain-containing protein</fullName>
    </recommendedName>
</protein>